<dbReference type="InterPro" id="IPR028081">
    <property type="entry name" value="Leu-bd"/>
</dbReference>
<feature type="chain" id="PRO_5011668316" evidence="4">
    <location>
        <begin position="34"/>
        <end position="418"/>
    </location>
</feature>
<evidence type="ECO:0000256" key="2">
    <source>
        <dbReference type="ARBA" id="ARBA00022729"/>
    </source>
</evidence>
<dbReference type="PANTHER" id="PTHR30483">
    <property type="entry name" value="LEUCINE-SPECIFIC-BINDING PROTEIN"/>
    <property type="match status" value="1"/>
</dbReference>
<keyword evidence="2 4" id="KW-0732">Signal</keyword>
<name>A0A1H5IT66_9BRAD</name>
<dbReference type="EMBL" id="FNTH01000001">
    <property type="protein sequence ID" value="SEE43405.1"/>
    <property type="molecule type" value="Genomic_DNA"/>
</dbReference>
<reference evidence="6 7" key="1">
    <citation type="submission" date="2016-10" db="EMBL/GenBank/DDBJ databases">
        <authorList>
            <person name="de Groot N.N."/>
        </authorList>
    </citation>
    <scope>NUCLEOTIDE SEQUENCE [LARGE SCALE GENOMIC DNA]</scope>
    <source>
        <strain evidence="6 7">MT12</strain>
    </source>
</reference>
<proteinExistence type="inferred from homology"/>
<accession>A0A1H5IT66</accession>
<dbReference type="Proteomes" id="UP000198992">
    <property type="component" value="Unassembled WGS sequence"/>
</dbReference>
<organism evidence="6 7">
    <name type="scientific">Bradyrhizobium erythrophlei</name>
    <dbReference type="NCBI Taxonomy" id="1437360"/>
    <lineage>
        <taxon>Bacteria</taxon>
        <taxon>Pseudomonadati</taxon>
        <taxon>Pseudomonadota</taxon>
        <taxon>Alphaproteobacteria</taxon>
        <taxon>Hyphomicrobiales</taxon>
        <taxon>Nitrobacteraceae</taxon>
        <taxon>Bradyrhizobium</taxon>
    </lineage>
</organism>
<comment type="similarity">
    <text evidence="1">Belongs to the leucine-binding protein family.</text>
</comment>
<protein>
    <submittedName>
        <fullName evidence="6">Amino acid/amide ABC transporter substrate-binding protein, HAAT family</fullName>
    </submittedName>
</protein>
<dbReference type="PANTHER" id="PTHR30483:SF6">
    <property type="entry name" value="PERIPLASMIC BINDING PROTEIN OF ABC TRANSPORTER FOR NATURAL AMINO ACIDS"/>
    <property type="match status" value="1"/>
</dbReference>
<dbReference type="Pfam" id="PF13458">
    <property type="entry name" value="Peripla_BP_6"/>
    <property type="match status" value="1"/>
</dbReference>
<dbReference type="InterPro" id="IPR028082">
    <property type="entry name" value="Peripla_BP_I"/>
</dbReference>
<dbReference type="InterPro" id="IPR051010">
    <property type="entry name" value="BCAA_transport"/>
</dbReference>
<dbReference type="Gene3D" id="3.40.50.2300">
    <property type="match status" value="2"/>
</dbReference>
<feature type="signal peptide" evidence="4">
    <location>
        <begin position="1"/>
        <end position="33"/>
    </location>
</feature>
<dbReference type="AlphaFoldDB" id="A0A1H5IT66"/>
<evidence type="ECO:0000259" key="5">
    <source>
        <dbReference type="Pfam" id="PF13458"/>
    </source>
</evidence>
<dbReference type="CDD" id="cd06345">
    <property type="entry name" value="PBP1_ABC_ligand_binding-like"/>
    <property type="match status" value="1"/>
</dbReference>
<evidence type="ECO:0000256" key="3">
    <source>
        <dbReference type="ARBA" id="ARBA00022970"/>
    </source>
</evidence>
<dbReference type="GO" id="GO:0006865">
    <property type="term" value="P:amino acid transport"/>
    <property type="evidence" value="ECO:0007669"/>
    <property type="project" value="UniProtKB-KW"/>
</dbReference>
<gene>
    <name evidence="6" type="ORF">SAMN05444164_8084</name>
</gene>
<evidence type="ECO:0000313" key="6">
    <source>
        <dbReference type="EMBL" id="SEE43405.1"/>
    </source>
</evidence>
<dbReference type="SUPFAM" id="SSF53822">
    <property type="entry name" value="Periplasmic binding protein-like I"/>
    <property type="match status" value="1"/>
</dbReference>
<evidence type="ECO:0000256" key="1">
    <source>
        <dbReference type="ARBA" id="ARBA00010062"/>
    </source>
</evidence>
<evidence type="ECO:0000313" key="7">
    <source>
        <dbReference type="Proteomes" id="UP000198992"/>
    </source>
</evidence>
<feature type="domain" description="Leucine-binding protein" evidence="5">
    <location>
        <begin position="38"/>
        <end position="374"/>
    </location>
</feature>
<keyword evidence="3" id="KW-0813">Transport</keyword>
<keyword evidence="3" id="KW-0029">Amino-acid transport</keyword>
<evidence type="ECO:0000256" key="4">
    <source>
        <dbReference type="SAM" id="SignalP"/>
    </source>
</evidence>
<sequence length="418" mass="45198">MKRTSRLPVYAMQQLAGAAVFGLLAASPSGALAADTLKIGVIAEAQAIAGASIPQAAQLAADEINAKGGIDGRKIEIVSYDNHSSSADSVRAFQRAVNEDKVNVVISSYISEVVLALEPWASRLKTPFVTPGAASNEISKSVHADYEKNKYTFHGYLTSAALALSVCDAAKELLVDQKHMKTAVIMSEDAAWTKPLDVGYEECLPKIGLKVVDHIRFSPDTTDFTPIFNKVEAAKPDVIITGISHVGVQPTVQWKNQQVPIPMFGISSQATNETFGKDTNDAAEGVLYQGVSGPNVAVTPKSVPFAEDFKKRYGNYPSYAGYTAYDEVYYIADAVKRAGSVEADKMVDALEKTDWEGTIGRVQFYGKDDPFTHSIKYGKGLITGLMLQWQGGKQVAVWPKEVAKSDLKFPSFIKLTTN</sequence>